<evidence type="ECO:0000313" key="3">
    <source>
        <dbReference type="Proteomes" id="UP000245539"/>
    </source>
</evidence>
<dbReference type="Gene3D" id="3.30.930.30">
    <property type="match status" value="1"/>
</dbReference>
<reference evidence="2 3" key="1">
    <citation type="submission" date="2018-05" db="EMBL/GenBank/DDBJ databases">
        <title>Leucothrix arctica sp. nov., isolated from Arctic seawater.</title>
        <authorList>
            <person name="Choi A."/>
            <person name="Baek K."/>
        </authorList>
    </citation>
    <scope>NUCLEOTIDE SEQUENCE [LARGE SCALE GENOMIC DNA]</scope>
    <source>
        <strain evidence="2 3">JCM 18388</strain>
    </source>
</reference>
<organism evidence="2 3">
    <name type="scientific">Leucothrix pacifica</name>
    <dbReference type="NCBI Taxonomy" id="1247513"/>
    <lineage>
        <taxon>Bacteria</taxon>
        <taxon>Pseudomonadati</taxon>
        <taxon>Pseudomonadota</taxon>
        <taxon>Gammaproteobacteria</taxon>
        <taxon>Thiotrichales</taxon>
        <taxon>Thiotrichaceae</taxon>
        <taxon>Leucothrix</taxon>
    </lineage>
</organism>
<evidence type="ECO:0000313" key="2">
    <source>
        <dbReference type="EMBL" id="PWQ95089.1"/>
    </source>
</evidence>
<dbReference type="InterPro" id="IPR001668">
    <property type="entry name" value="Mob_Pre"/>
</dbReference>
<evidence type="ECO:0000256" key="1">
    <source>
        <dbReference type="SAM" id="MobiDB-lite"/>
    </source>
</evidence>
<comment type="caution">
    <text evidence="2">The sequence shown here is derived from an EMBL/GenBank/DDBJ whole genome shotgun (WGS) entry which is preliminary data.</text>
</comment>
<dbReference type="GO" id="GO:0006310">
    <property type="term" value="P:DNA recombination"/>
    <property type="evidence" value="ECO:0007669"/>
    <property type="project" value="InterPro"/>
</dbReference>
<dbReference type="AlphaFoldDB" id="A0A317C9N8"/>
<accession>A0A317C9N8</accession>
<dbReference type="Proteomes" id="UP000245539">
    <property type="component" value="Unassembled WGS sequence"/>
</dbReference>
<name>A0A317C9N8_9GAMM</name>
<dbReference type="CDD" id="cd17242">
    <property type="entry name" value="MobM_relaxase"/>
    <property type="match status" value="1"/>
</dbReference>
<feature type="compositionally biased region" description="Basic and acidic residues" evidence="1">
    <location>
        <begin position="34"/>
        <end position="47"/>
    </location>
</feature>
<dbReference type="RefSeq" id="WP_109838589.1">
    <property type="nucleotide sequence ID" value="NZ_QGKM01000049.1"/>
</dbReference>
<keyword evidence="3" id="KW-1185">Reference proteome</keyword>
<proteinExistence type="predicted"/>
<gene>
    <name evidence="2" type="ORF">DKW60_15590</name>
</gene>
<feature type="region of interest" description="Disordered" evidence="1">
    <location>
        <begin position="21"/>
        <end position="47"/>
    </location>
</feature>
<dbReference type="GO" id="GO:0003677">
    <property type="term" value="F:DNA binding"/>
    <property type="evidence" value="ECO:0007669"/>
    <property type="project" value="InterPro"/>
</dbReference>
<dbReference type="EMBL" id="QGKM01000049">
    <property type="protein sequence ID" value="PWQ95089.1"/>
    <property type="molecule type" value="Genomic_DNA"/>
</dbReference>
<dbReference type="Pfam" id="PF01076">
    <property type="entry name" value="Mob_Pre"/>
    <property type="match status" value="1"/>
</dbReference>
<sequence length="311" mass="35642">MGYAILRVQKLKDKGSIRRSLKHSFRAQDTPNADPERTPDNSHHFSHSVDHAMDNITQRLDTQKKIRKNAVLAIEYLITGSPETLQGKTREDQDRYFQESIQWLKEKHGADNVVYAGVHRDEQTPHLYAYVVPIDERDKLNCRAFLGGAKMLNEMQTDFAEKVGIKHGLERGIEGSKAKHQSIKKHYAAIQKSEAQTVIIKPESIEPRILKKGIFTTDVESLNTIAERLTHSVQEAYHEVAANASVSLQNQKRAEDLSITMRNQREQLTRARKPFQGLTKEQIKKIVALTEGMRLENKQQIQRVNNNDFEI</sequence>
<protein>
    <submittedName>
        <fullName evidence="2">Plasmid recombination enzyme</fullName>
    </submittedName>
</protein>
<dbReference type="OrthoDB" id="6655189at2"/>
<dbReference type="NCBIfam" id="NF041497">
    <property type="entry name" value="MobV"/>
    <property type="match status" value="1"/>
</dbReference>